<dbReference type="InterPro" id="IPR001005">
    <property type="entry name" value="SANT/Myb"/>
</dbReference>
<dbReference type="InterPro" id="IPR044676">
    <property type="entry name" value="EOBI/EOBII-like_plant"/>
</dbReference>
<evidence type="ECO:0000256" key="6">
    <source>
        <dbReference type="ARBA" id="ARBA00023242"/>
    </source>
</evidence>
<evidence type="ECO:0000259" key="9">
    <source>
        <dbReference type="PROSITE" id="PS50090"/>
    </source>
</evidence>
<dbReference type="SMART" id="SM00717">
    <property type="entry name" value="SANT"/>
    <property type="match status" value="2"/>
</dbReference>
<protein>
    <submittedName>
        <fullName evidence="11">Uncharacterized protein</fullName>
    </submittedName>
</protein>
<gene>
    <name evidence="11" type="ORF">SAY86_001738</name>
</gene>
<dbReference type="CDD" id="cd00167">
    <property type="entry name" value="SANT"/>
    <property type="match status" value="2"/>
</dbReference>
<keyword evidence="3" id="KW-0805">Transcription regulation</keyword>
<name>A0AAN7LI04_TRANT</name>
<evidence type="ECO:0000256" key="5">
    <source>
        <dbReference type="ARBA" id="ARBA00023163"/>
    </source>
</evidence>
<accession>A0AAN7LI04</accession>
<feature type="domain" description="Myb-like" evidence="9">
    <location>
        <begin position="56"/>
        <end position="106"/>
    </location>
</feature>
<comment type="subcellular location">
    <subcellularLocation>
        <location evidence="1">Nucleus</location>
    </subcellularLocation>
</comment>
<dbReference type="InterPro" id="IPR017930">
    <property type="entry name" value="Myb_dom"/>
</dbReference>
<evidence type="ECO:0000313" key="12">
    <source>
        <dbReference type="Proteomes" id="UP001346149"/>
    </source>
</evidence>
<keyword evidence="5" id="KW-0804">Transcription</keyword>
<dbReference type="Proteomes" id="UP001346149">
    <property type="component" value="Unassembled WGS sequence"/>
</dbReference>
<evidence type="ECO:0000256" key="1">
    <source>
        <dbReference type="ARBA" id="ARBA00004123"/>
    </source>
</evidence>
<evidence type="ECO:0000256" key="2">
    <source>
        <dbReference type="ARBA" id="ARBA00022737"/>
    </source>
</evidence>
<dbReference type="Gene3D" id="1.10.10.60">
    <property type="entry name" value="Homeodomain-like"/>
    <property type="match status" value="2"/>
</dbReference>
<feature type="domain" description="HTH myb-type" evidence="10">
    <location>
        <begin position="3"/>
        <end position="55"/>
    </location>
</feature>
<dbReference type="GO" id="GO:0003700">
    <property type="term" value="F:DNA-binding transcription factor activity"/>
    <property type="evidence" value="ECO:0007669"/>
    <property type="project" value="InterPro"/>
</dbReference>
<sequence length="227" mass="25997">MTQDEVRKGPWTEQEDVQLVCFVGLFGDRRWDFIAKVSGLNRTGKSCRLRWVNYLHPGLKRGKMTPQEEKLVLELQSRWGNRWSRIAKKLPGRTDNEIKNYWRTHIRKVSQEKKRTVSLPSSSSPALKDPKVDSITMKASGAESFYDTGGPEPSSSTEIKSREVGKKTEHAMDDIWGEIALSEEDAITPANEYCGESLWETQGEECKMLPRSTDSLFSCYAELEYLR</sequence>
<dbReference type="Pfam" id="PF00249">
    <property type="entry name" value="Myb_DNA-binding"/>
    <property type="match status" value="2"/>
</dbReference>
<feature type="domain" description="HTH myb-type" evidence="10">
    <location>
        <begin position="56"/>
        <end position="110"/>
    </location>
</feature>
<dbReference type="GO" id="GO:0005634">
    <property type="term" value="C:nucleus"/>
    <property type="evidence" value="ECO:0007669"/>
    <property type="project" value="UniProtKB-SubCell"/>
</dbReference>
<dbReference type="PANTHER" id="PTHR45675">
    <property type="entry name" value="MYB TRANSCRIPTION FACTOR-RELATED-RELATED"/>
    <property type="match status" value="1"/>
</dbReference>
<comment type="caution">
    <text evidence="11">The sequence shown here is derived from an EMBL/GenBank/DDBJ whole genome shotgun (WGS) entry which is preliminary data.</text>
</comment>
<evidence type="ECO:0000313" key="11">
    <source>
        <dbReference type="EMBL" id="KAK4785049.1"/>
    </source>
</evidence>
<keyword evidence="12" id="KW-1185">Reference proteome</keyword>
<reference evidence="11 12" key="1">
    <citation type="journal article" date="2023" name="Hortic Res">
        <title>Pangenome of water caltrop reveals structural variations and asymmetric subgenome divergence after allopolyploidization.</title>
        <authorList>
            <person name="Zhang X."/>
            <person name="Chen Y."/>
            <person name="Wang L."/>
            <person name="Yuan Y."/>
            <person name="Fang M."/>
            <person name="Shi L."/>
            <person name="Lu R."/>
            <person name="Comes H.P."/>
            <person name="Ma Y."/>
            <person name="Chen Y."/>
            <person name="Huang G."/>
            <person name="Zhou Y."/>
            <person name="Zheng Z."/>
            <person name="Qiu Y."/>
        </authorList>
    </citation>
    <scope>NUCLEOTIDE SEQUENCE [LARGE SCALE GENOMIC DNA]</scope>
    <source>
        <strain evidence="11">F231</strain>
    </source>
</reference>
<keyword evidence="2" id="KW-0677">Repeat</keyword>
<evidence type="ECO:0000256" key="8">
    <source>
        <dbReference type="SAM" id="MobiDB-lite"/>
    </source>
</evidence>
<dbReference type="PROSITE" id="PS51294">
    <property type="entry name" value="HTH_MYB"/>
    <property type="match status" value="2"/>
</dbReference>
<evidence type="ECO:0000256" key="7">
    <source>
        <dbReference type="ARBA" id="ARBA00057804"/>
    </source>
</evidence>
<feature type="domain" description="Myb-like" evidence="9">
    <location>
        <begin position="3"/>
        <end position="55"/>
    </location>
</feature>
<dbReference type="EMBL" id="JAXQNO010000013">
    <property type="protein sequence ID" value="KAK4785049.1"/>
    <property type="molecule type" value="Genomic_DNA"/>
</dbReference>
<evidence type="ECO:0000256" key="3">
    <source>
        <dbReference type="ARBA" id="ARBA00023015"/>
    </source>
</evidence>
<evidence type="ECO:0000259" key="10">
    <source>
        <dbReference type="PROSITE" id="PS51294"/>
    </source>
</evidence>
<evidence type="ECO:0000256" key="4">
    <source>
        <dbReference type="ARBA" id="ARBA00023125"/>
    </source>
</evidence>
<dbReference type="AlphaFoldDB" id="A0AAN7LI04"/>
<feature type="region of interest" description="Disordered" evidence="8">
    <location>
        <begin position="142"/>
        <end position="166"/>
    </location>
</feature>
<keyword evidence="6" id="KW-0539">Nucleus</keyword>
<dbReference type="PROSITE" id="PS50090">
    <property type="entry name" value="MYB_LIKE"/>
    <property type="match status" value="2"/>
</dbReference>
<proteinExistence type="predicted"/>
<dbReference type="GO" id="GO:0043565">
    <property type="term" value="F:sequence-specific DNA binding"/>
    <property type="evidence" value="ECO:0007669"/>
    <property type="project" value="InterPro"/>
</dbReference>
<dbReference type="InterPro" id="IPR009057">
    <property type="entry name" value="Homeodomain-like_sf"/>
</dbReference>
<dbReference type="FunFam" id="1.10.10.60:FF:000259">
    <property type="entry name" value="MYB transcription factor"/>
    <property type="match status" value="1"/>
</dbReference>
<organism evidence="11 12">
    <name type="scientific">Trapa natans</name>
    <name type="common">Water chestnut</name>
    <dbReference type="NCBI Taxonomy" id="22666"/>
    <lineage>
        <taxon>Eukaryota</taxon>
        <taxon>Viridiplantae</taxon>
        <taxon>Streptophyta</taxon>
        <taxon>Embryophyta</taxon>
        <taxon>Tracheophyta</taxon>
        <taxon>Spermatophyta</taxon>
        <taxon>Magnoliopsida</taxon>
        <taxon>eudicotyledons</taxon>
        <taxon>Gunneridae</taxon>
        <taxon>Pentapetalae</taxon>
        <taxon>rosids</taxon>
        <taxon>malvids</taxon>
        <taxon>Myrtales</taxon>
        <taxon>Lythraceae</taxon>
        <taxon>Trapa</taxon>
    </lineage>
</organism>
<dbReference type="SUPFAM" id="SSF46689">
    <property type="entry name" value="Homeodomain-like"/>
    <property type="match status" value="1"/>
</dbReference>
<dbReference type="PANTHER" id="PTHR45675:SF7">
    <property type="entry name" value="TRANSCRIPTION FACTOR MYB48"/>
    <property type="match status" value="1"/>
</dbReference>
<dbReference type="FunFam" id="1.10.10.60:FF:000011">
    <property type="entry name" value="Myb transcription factor"/>
    <property type="match status" value="1"/>
</dbReference>
<comment type="function">
    <text evidence="7">Transcription factor.</text>
</comment>
<keyword evidence="4" id="KW-0238">DNA-binding</keyword>